<evidence type="ECO:0000256" key="1">
    <source>
        <dbReference type="SAM" id="Coils"/>
    </source>
</evidence>
<comment type="caution">
    <text evidence="2">The sequence shown here is derived from an EMBL/GenBank/DDBJ whole genome shotgun (WGS) entry which is preliminary data.</text>
</comment>
<dbReference type="EMBL" id="JAXAFO010000028">
    <property type="protein sequence ID" value="MDX6850667.1"/>
    <property type="molecule type" value="Genomic_DNA"/>
</dbReference>
<feature type="coiled-coil region" evidence="1">
    <location>
        <begin position="34"/>
        <end position="106"/>
    </location>
</feature>
<keyword evidence="1" id="KW-0175">Coiled coil</keyword>
<evidence type="ECO:0000313" key="2">
    <source>
        <dbReference type="EMBL" id="MDX6850667.1"/>
    </source>
</evidence>
<dbReference type="Proteomes" id="UP001273505">
    <property type="component" value="Unassembled WGS sequence"/>
</dbReference>
<evidence type="ECO:0000313" key="3">
    <source>
        <dbReference type="Proteomes" id="UP001273505"/>
    </source>
</evidence>
<sequence>MGKLLVFVMLVLLFAEAGALYLGYERQKVMQGQLVSQQNQIIQLQQQLAVQNELIASLEEDSVGAMVKKANAVIVEGWDAIATSVESELEKARHALKDLNEDTEAKQ</sequence>
<accession>A0ABU4S2H1</accession>
<reference evidence="2 3" key="1">
    <citation type="submission" date="2023-11" db="EMBL/GenBank/DDBJ databases">
        <title>Gilvimarinus fulvus sp. nov., isolated from the surface of Kelp.</title>
        <authorList>
            <person name="Sun Y.Y."/>
            <person name="Gong Y."/>
            <person name="Du Z.J."/>
        </authorList>
    </citation>
    <scope>NUCLEOTIDE SEQUENCE [LARGE SCALE GENOMIC DNA]</scope>
    <source>
        <strain evidence="2 3">SDUM040013</strain>
    </source>
</reference>
<keyword evidence="3" id="KW-1185">Reference proteome</keyword>
<proteinExistence type="predicted"/>
<organism evidence="2 3">
    <name type="scientific">Gilvimarinus gilvus</name>
    <dbReference type="NCBI Taxonomy" id="3058038"/>
    <lineage>
        <taxon>Bacteria</taxon>
        <taxon>Pseudomonadati</taxon>
        <taxon>Pseudomonadota</taxon>
        <taxon>Gammaproteobacteria</taxon>
        <taxon>Cellvibrionales</taxon>
        <taxon>Cellvibrionaceae</taxon>
        <taxon>Gilvimarinus</taxon>
    </lineage>
</organism>
<protein>
    <submittedName>
        <fullName evidence="2">Uncharacterized protein</fullName>
    </submittedName>
</protein>
<dbReference type="RefSeq" id="WP_302721990.1">
    <property type="nucleotide sequence ID" value="NZ_JAULRU010000418.1"/>
</dbReference>
<name>A0ABU4S2H1_9GAMM</name>
<gene>
    <name evidence="2" type="ORF">SCD92_14940</name>
</gene>